<dbReference type="GO" id="GO:0006355">
    <property type="term" value="P:regulation of DNA-templated transcription"/>
    <property type="evidence" value="ECO:0007669"/>
    <property type="project" value="InterPro"/>
</dbReference>
<dbReference type="GO" id="GO:0003677">
    <property type="term" value="F:DNA binding"/>
    <property type="evidence" value="ECO:0007669"/>
    <property type="project" value="InterPro"/>
</dbReference>
<sequence length="61" mass="6726">MLTLAETAAAHGVCNDTIKAWRRAGIVGGQRYNDKGEYLYTPPDTDEPPDRPTIGRPPKRS</sequence>
<evidence type="ECO:0000259" key="2">
    <source>
        <dbReference type="Pfam" id="PF13411"/>
    </source>
</evidence>
<dbReference type="SUPFAM" id="SSF46955">
    <property type="entry name" value="Putative DNA-binding domain"/>
    <property type="match status" value="1"/>
</dbReference>
<feature type="domain" description="HTH merR-type" evidence="2">
    <location>
        <begin position="3"/>
        <end position="44"/>
    </location>
</feature>
<dbReference type="InterPro" id="IPR009061">
    <property type="entry name" value="DNA-bd_dom_put_sf"/>
</dbReference>
<dbReference type="KEGG" id="rha:RHA1_ro09070"/>
<evidence type="ECO:0000313" key="3">
    <source>
        <dbReference type="EMBL" id="ABH00114.1"/>
    </source>
</evidence>
<dbReference type="AlphaFoldDB" id="Q0RX72"/>
<feature type="region of interest" description="Disordered" evidence="1">
    <location>
        <begin position="32"/>
        <end position="61"/>
    </location>
</feature>
<dbReference type="InterPro" id="IPR000551">
    <property type="entry name" value="MerR-type_HTH_dom"/>
</dbReference>
<dbReference type="Proteomes" id="UP000008710">
    <property type="component" value="Plasmid pRHL1"/>
</dbReference>
<dbReference type="Pfam" id="PF13411">
    <property type="entry name" value="MerR_1"/>
    <property type="match status" value="1"/>
</dbReference>
<proteinExistence type="predicted"/>
<name>Q0RX72_RHOJR</name>
<dbReference type="EMBL" id="CP000432">
    <property type="protein sequence ID" value="ABH00114.1"/>
    <property type="molecule type" value="Genomic_DNA"/>
</dbReference>
<organism evidence="3 4">
    <name type="scientific">Rhodococcus jostii (strain RHA1)</name>
    <dbReference type="NCBI Taxonomy" id="101510"/>
    <lineage>
        <taxon>Bacteria</taxon>
        <taxon>Bacillati</taxon>
        <taxon>Actinomycetota</taxon>
        <taxon>Actinomycetes</taxon>
        <taxon>Mycobacteriales</taxon>
        <taxon>Nocardiaceae</taxon>
        <taxon>Rhodococcus</taxon>
    </lineage>
</organism>
<gene>
    <name evidence="3" type="ordered locus">RHA1_ro09070</name>
</gene>
<evidence type="ECO:0000256" key="1">
    <source>
        <dbReference type="SAM" id="MobiDB-lite"/>
    </source>
</evidence>
<dbReference type="RefSeq" id="WP_011599790.1">
    <property type="nucleotide sequence ID" value="NC_008269.1"/>
</dbReference>
<protein>
    <recommendedName>
        <fullName evidence="2">HTH merR-type domain-containing protein</fullName>
    </recommendedName>
</protein>
<dbReference type="HOGENOM" id="CLU_2919757_0_0_11"/>
<geneLocation type="plasmid" evidence="3 4">
    <name>pRHL1</name>
</geneLocation>
<accession>Q0RX72</accession>
<evidence type="ECO:0000313" key="4">
    <source>
        <dbReference type="Proteomes" id="UP000008710"/>
    </source>
</evidence>
<keyword evidence="3" id="KW-0614">Plasmid</keyword>
<reference evidence="4" key="1">
    <citation type="journal article" date="2006" name="Proc. Natl. Acad. Sci. U.S.A.">
        <title>The complete genome of Rhodococcus sp. RHA1 provides insights into a catabolic powerhouse.</title>
        <authorList>
            <person name="McLeod M.P."/>
            <person name="Warren R.L."/>
            <person name="Hsiao W.W.L."/>
            <person name="Araki N."/>
            <person name="Myhre M."/>
            <person name="Fernandes C."/>
            <person name="Miyazawa D."/>
            <person name="Wong W."/>
            <person name="Lillquist A.L."/>
            <person name="Wang D."/>
            <person name="Dosanjh M."/>
            <person name="Hara H."/>
            <person name="Petrescu A."/>
            <person name="Morin R.D."/>
            <person name="Yang G."/>
            <person name="Stott J.M."/>
            <person name="Schein J.E."/>
            <person name="Shin H."/>
            <person name="Smailus D."/>
            <person name="Siddiqui A.S."/>
            <person name="Marra M.A."/>
            <person name="Jones S.J.M."/>
            <person name="Holt R."/>
            <person name="Brinkman F.S.L."/>
            <person name="Miyauchi K."/>
            <person name="Fukuda M."/>
            <person name="Davies J.E."/>
            <person name="Mohn W.W."/>
            <person name="Eltis L.D."/>
        </authorList>
    </citation>
    <scope>NUCLEOTIDE SEQUENCE [LARGE SCALE GENOMIC DNA]</scope>
    <source>
        <strain evidence="4">RHA1</strain>
    </source>
</reference>